<evidence type="ECO:0000313" key="3">
    <source>
        <dbReference type="Proteomes" id="UP001489902"/>
    </source>
</evidence>
<keyword evidence="3" id="KW-1185">Reference proteome</keyword>
<name>A0ABZ2WN53_9HYPO</name>
<proteinExistence type="predicted"/>
<evidence type="ECO:0000313" key="2">
    <source>
        <dbReference type="EMBL" id="WZH41931.1"/>
    </source>
</evidence>
<sequence>MPDNAGDSLIIQAAKPTVRLKGKQHEYGETQDSDVFARSGRPETDVMDDDRWLERPKTFQFTNLILTDGKERTAVVAAPVMKSPGHLLIWNAATLNSNRKNEARRVPQEQHLVHNLLSRACRLHEDHGQASSWKSMKKELRGSVFKELSMDSTINFVFVGISALNCQPVVMVRDDNWEETGAELASDNMESVALRALPELSPGTKEIIWLENMMIPGNISYVKKALWGRLTGVEKKRFLEVMKREHILLVDDLNPSGVATLLPSNEEHKRKPRFDRSIHDNDAYNYHYRLRWPPIGLLEIPSAMVKSLKEFLSNFHFDNYTGRTLSTYRRTRNSSYQKHLQSKAQTPWQTFCGLLESGETHEDHGSDWPSKGSWPYLPRLRFWLLYQKAMTPFLNFRFGVAAYYRQNFPLREALTTSIREQTSTMNNELNRIAEYFRVPPLQRQVNPETLLLDWCGIDTHLQDLIGKGDLDKVAEGELKRAASPEAPTPHAKRIKTEEHEIDPTIALQINSLIDALPARSRDWYALEMYLKSGLTPKVQGAQYMLSCVRSFISDMDIFSTASSNELVDDLDIFIRMSLRAAGLFDKQQLALLNYEESWGKHREAFSKISPVIGNAIEAIYRLRGPGGFVLAYPLIKVLGESPLISTQIEAFKKIEGWLEEQATKTD</sequence>
<evidence type="ECO:0000256" key="1">
    <source>
        <dbReference type="SAM" id="MobiDB-lite"/>
    </source>
</evidence>
<feature type="region of interest" description="Disordered" evidence="1">
    <location>
        <begin position="478"/>
        <end position="497"/>
    </location>
</feature>
<organism evidence="2 3">
    <name type="scientific">Fusarium acuminatum</name>
    <dbReference type="NCBI Taxonomy" id="5515"/>
    <lineage>
        <taxon>Eukaryota</taxon>
        <taxon>Fungi</taxon>
        <taxon>Dikarya</taxon>
        <taxon>Ascomycota</taxon>
        <taxon>Pezizomycotina</taxon>
        <taxon>Sordariomycetes</taxon>
        <taxon>Hypocreomycetidae</taxon>
        <taxon>Hypocreales</taxon>
        <taxon>Nectriaceae</taxon>
        <taxon>Fusarium</taxon>
        <taxon>Fusarium tricinctum species complex</taxon>
    </lineage>
</organism>
<accession>A0ABZ2WN53</accession>
<gene>
    <name evidence="2" type="ORF">QYS62_002892</name>
</gene>
<protein>
    <submittedName>
        <fullName evidence="2">Uncharacterized protein</fullName>
    </submittedName>
</protein>
<dbReference type="Proteomes" id="UP001489902">
    <property type="component" value="Chromosome 1"/>
</dbReference>
<dbReference type="EMBL" id="CP151260">
    <property type="protein sequence ID" value="WZH41931.1"/>
    <property type="molecule type" value="Genomic_DNA"/>
</dbReference>
<reference evidence="2 3" key="1">
    <citation type="submission" date="2024-04" db="EMBL/GenBank/DDBJ databases">
        <title>Complete genome sequence of Fusarium acuminatum.</title>
        <authorList>
            <person name="Lan B."/>
        </authorList>
    </citation>
    <scope>NUCLEOTIDE SEQUENCE [LARGE SCALE GENOMIC DNA]</scope>
    <source>
        <strain evidence="2">1A</strain>
    </source>
</reference>